<dbReference type="AlphaFoldDB" id="A0A833REH0"/>
<dbReference type="Proteomes" id="UP000623129">
    <property type="component" value="Unassembled WGS sequence"/>
</dbReference>
<comment type="similarity">
    <text evidence="2">Belongs to the major facilitator superfamily. Proton-dependent oligopeptide transporter (POT/PTR) (TC 2.A.17) family.</text>
</comment>
<evidence type="ECO:0008006" key="9">
    <source>
        <dbReference type="Google" id="ProtNLM"/>
    </source>
</evidence>
<evidence type="ECO:0000256" key="6">
    <source>
        <dbReference type="SAM" id="Phobius"/>
    </source>
</evidence>
<feature type="transmembrane region" description="Helical" evidence="6">
    <location>
        <begin position="115"/>
        <end position="133"/>
    </location>
</feature>
<protein>
    <recommendedName>
        <fullName evidence="9">Peptide transporter</fullName>
    </recommendedName>
</protein>
<dbReference type="InterPro" id="IPR036259">
    <property type="entry name" value="MFS_trans_sf"/>
</dbReference>
<sequence length="405" mass="45103">MPLTGPHPSPLFVSSSPLFVSSLRLLSSSLLFLSSLRLPTRYQDRFMVAMAQESLLIEEVAHEEFRKEYTGDGSVNIKGLPILKHETGNWKAYYFILVYIQDNYGWGLGFGIPTLFMGVAIVSFFIGSGVYRFQKTGGSPITRVCQVIVAACRKCTAKLPVDASLLYEVPGNNSAIKGSKKLDHTSELRYLDKAAIVTPSDIKFIRGTTTTPNPWSLCTVGSFTIPPASLSTFHVISLLNWIPIYDKILVPVVSQFTAAVVEIKRLETAQELNLIHEKIEIPMSILWQILQYSLVGASEVFNHIGQIEFFYDQSPDAMKSLCTALGLLTSSLGSYLSSFILLLVSYYTTRGGEPGWIPDNLNEGHLDRVFWLIAGLRVLNLVVFVWDASTDFDNSDEQQGKNYFL</sequence>
<dbReference type="GO" id="GO:0022857">
    <property type="term" value="F:transmembrane transporter activity"/>
    <property type="evidence" value="ECO:0007669"/>
    <property type="project" value="InterPro"/>
</dbReference>
<dbReference type="GO" id="GO:0016020">
    <property type="term" value="C:membrane"/>
    <property type="evidence" value="ECO:0007669"/>
    <property type="project" value="UniProtKB-SubCell"/>
</dbReference>
<evidence type="ECO:0000256" key="4">
    <source>
        <dbReference type="ARBA" id="ARBA00022989"/>
    </source>
</evidence>
<keyword evidence="8" id="KW-1185">Reference proteome</keyword>
<evidence type="ECO:0000256" key="2">
    <source>
        <dbReference type="ARBA" id="ARBA00005982"/>
    </source>
</evidence>
<gene>
    <name evidence="7" type="ORF">FCM35_KLT15575</name>
</gene>
<evidence type="ECO:0000313" key="8">
    <source>
        <dbReference type="Proteomes" id="UP000623129"/>
    </source>
</evidence>
<keyword evidence="5 6" id="KW-0472">Membrane</keyword>
<feature type="transmembrane region" description="Helical" evidence="6">
    <location>
        <begin position="368"/>
        <end position="386"/>
    </location>
</feature>
<evidence type="ECO:0000256" key="3">
    <source>
        <dbReference type="ARBA" id="ARBA00022692"/>
    </source>
</evidence>
<dbReference type="PANTHER" id="PTHR11654">
    <property type="entry name" value="OLIGOPEPTIDE TRANSPORTER-RELATED"/>
    <property type="match status" value="1"/>
</dbReference>
<reference evidence="7" key="1">
    <citation type="submission" date="2020-01" db="EMBL/GenBank/DDBJ databases">
        <title>Genome sequence of Kobresia littledalei, the first chromosome-level genome in the family Cyperaceae.</title>
        <authorList>
            <person name="Qu G."/>
        </authorList>
    </citation>
    <scope>NUCLEOTIDE SEQUENCE</scope>
    <source>
        <strain evidence="7">C.B.Clarke</strain>
        <tissue evidence="7">Leaf</tissue>
    </source>
</reference>
<feature type="transmembrane region" description="Helical" evidence="6">
    <location>
        <begin position="324"/>
        <end position="348"/>
    </location>
</feature>
<evidence type="ECO:0000256" key="5">
    <source>
        <dbReference type="ARBA" id="ARBA00023136"/>
    </source>
</evidence>
<evidence type="ECO:0000313" key="7">
    <source>
        <dbReference type="EMBL" id="KAF3339804.1"/>
    </source>
</evidence>
<accession>A0A833REH0</accession>
<comment type="caution">
    <text evidence="7">The sequence shown here is derived from an EMBL/GenBank/DDBJ whole genome shotgun (WGS) entry which is preliminary data.</text>
</comment>
<keyword evidence="3 6" id="KW-0812">Transmembrane</keyword>
<dbReference type="OrthoDB" id="8904098at2759"/>
<dbReference type="Pfam" id="PF00854">
    <property type="entry name" value="PTR2"/>
    <property type="match status" value="2"/>
</dbReference>
<proteinExistence type="inferred from homology"/>
<evidence type="ECO:0000256" key="1">
    <source>
        <dbReference type="ARBA" id="ARBA00004141"/>
    </source>
</evidence>
<keyword evidence="4 6" id="KW-1133">Transmembrane helix</keyword>
<dbReference type="Gene3D" id="1.20.1250.20">
    <property type="entry name" value="MFS general substrate transporter like domains"/>
    <property type="match status" value="1"/>
</dbReference>
<comment type="subcellular location">
    <subcellularLocation>
        <location evidence="1">Membrane</location>
        <topology evidence="1">Multi-pass membrane protein</topology>
    </subcellularLocation>
</comment>
<organism evidence="7 8">
    <name type="scientific">Carex littledalei</name>
    <dbReference type="NCBI Taxonomy" id="544730"/>
    <lineage>
        <taxon>Eukaryota</taxon>
        <taxon>Viridiplantae</taxon>
        <taxon>Streptophyta</taxon>
        <taxon>Embryophyta</taxon>
        <taxon>Tracheophyta</taxon>
        <taxon>Spermatophyta</taxon>
        <taxon>Magnoliopsida</taxon>
        <taxon>Liliopsida</taxon>
        <taxon>Poales</taxon>
        <taxon>Cyperaceae</taxon>
        <taxon>Cyperoideae</taxon>
        <taxon>Cariceae</taxon>
        <taxon>Carex</taxon>
        <taxon>Carex subgen. Euthyceras</taxon>
    </lineage>
</organism>
<name>A0A833REH0_9POAL</name>
<dbReference type="EMBL" id="SWLB01000003">
    <property type="protein sequence ID" value="KAF3339804.1"/>
    <property type="molecule type" value="Genomic_DNA"/>
</dbReference>
<dbReference type="InterPro" id="IPR000109">
    <property type="entry name" value="POT_fam"/>
</dbReference>